<protein>
    <recommendedName>
        <fullName evidence="4">Flagellar basal-body rod protein FlgF</fullName>
    </recommendedName>
</protein>
<dbReference type="OrthoDB" id="9804559at2"/>
<dbReference type="AlphaFoldDB" id="A0A285UU78"/>
<dbReference type="PANTHER" id="PTHR30435:SF19">
    <property type="entry name" value="FLAGELLAR BASAL-BODY ROD PROTEIN FLGG"/>
    <property type="match status" value="1"/>
</dbReference>
<evidence type="ECO:0000313" key="8">
    <source>
        <dbReference type="EMBL" id="SOC45372.1"/>
    </source>
</evidence>
<dbReference type="NCBIfam" id="TIGR02490">
    <property type="entry name" value="flgF"/>
    <property type="match status" value="1"/>
</dbReference>
<evidence type="ECO:0000256" key="3">
    <source>
        <dbReference type="ARBA" id="ARBA00023143"/>
    </source>
</evidence>
<dbReference type="InterPro" id="IPR053967">
    <property type="entry name" value="LlgE_F_G-like_D1"/>
</dbReference>
<organism evidence="8 9">
    <name type="scientific">Rhizobium subbaraonis</name>
    <dbReference type="NCBI Taxonomy" id="908946"/>
    <lineage>
        <taxon>Bacteria</taxon>
        <taxon>Pseudomonadati</taxon>
        <taxon>Pseudomonadota</taxon>
        <taxon>Alphaproteobacteria</taxon>
        <taxon>Hyphomicrobiales</taxon>
        <taxon>Rhizobiaceae</taxon>
        <taxon>Rhizobium/Agrobacterium group</taxon>
        <taxon>Rhizobium</taxon>
    </lineage>
</organism>
<dbReference type="PANTHER" id="PTHR30435">
    <property type="entry name" value="FLAGELLAR PROTEIN"/>
    <property type="match status" value="1"/>
</dbReference>
<keyword evidence="8" id="KW-0966">Cell projection</keyword>
<dbReference type="GO" id="GO:0071978">
    <property type="term" value="P:bacterial-type flagellum-dependent swarming motility"/>
    <property type="evidence" value="ECO:0007669"/>
    <property type="project" value="TreeGrafter"/>
</dbReference>
<dbReference type="InterPro" id="IPR010930">
    <property type="entry name" value="Flg_bb/hook_C_dom"/>
</dbReference>
<feature type="domain" description="Flagellar basal body rod protein N-terminal" evidence="5">
    <location>
        <begin position="5"/>
        <end position="35"/>
    </location>
</feature>
<proteinExistence type="inferred from homology"/>
<comment type="similarity">
    <text evidence="2 4">Belongs to the flagella basal body rod proteins family.</text>
</comment>
<sequence length="241" mass="25228">METGLYVSLSSQIALDRRLTTLADNVANANTVGFRATEIKFNDVVADNGKAKVAFVDQGEEFLSTRSGGLTETNGMLDFAIRGDAWFAVETPSGQTLTRDGRFTLTDNGDLVTLNGYPVLDAGGAPIQIDGNAGPVKISADGQLNQNGQPIAALGLFEADLSAGFVRAGNSGIIPNAAPEPVVDRIDAGVAQGYVEESNVNAVAEMTQLITVTRAFESINALLQKSESSIDNAIRTFGGSQ</sequence>
<feature type="domain" description="Flagellar hook protein FlgE/F/G-like D1" evidence="7">
    <location>
        <begin position="80"/>
        <end position="144"/>
    </location>
</feature>
<comment type="subunit">
    <text evidence="4">The basal body constitutes a major portion of the flagellar organelle and consists of five rings (E,L,P,S, and M) mounted on a central rod. The rod consists of about 26 subunits of FlgG in the distal portion, and FlgB, FlgC and FlgF are thought to build up the proximal portion of the rod with about 6 subunits each.</text>
</comment>
<dbReference type="InterPro" id="IPR037925">
    <property type="entry name" value="FlgE/F/G-like"/>
</dbReference>
<dbReference type="SUPFAM" id="SSF117143">
    <property type="entry name" value="Flagellar hook protein flgE"/>
    <property type="match status" value="1"/>
</dbReference>
<evidence type="ECO:0000256" key="4">
    <source>
        <dbReference type="RuleBase" id="RU362116"/>
    </source>
</evidence>
<reference evidence="8 9" key="1">
    <citation type="submission" date="2017-08" db="EMBL/GenBank/DDBJ databases">
        <authorList>
            <person name="de Groot N.N."/>
        </authorList>
    </citation>
    <scope>NUCLEOTIDE SEQUENCE [LARGE SCALE GENOMIC DNA]</scope>
    <source>
        <strain evidence="8 9">JC85</strain>
    </source>
</reference>
<keyword evidence="9" id="KW-1185">Reference proteome</keyword>
<dbReference type="InterPro" id="IPR012836">
    <property type="entry name" value="FlgF"/>
</dbReference>
<dbReference type="Pfam" id="PF06429">
    <property type="entry name" value="Flg_bbr_C"/>
    <property type="match status" value="1"/>
</dbReference>
<accession>A0A285UU78</accession>
<dbReference type="RefSeq" id="WP_097141933.1">
    <property type="nucleotide sequence ID" value="NZ_OBQD01000015.1"/>
</dbReference>
<evidence type="ECO:0000256" key="2">
    <source>
        <dbReference type="ARBA" id="ARBA00009677"/>
    </source>
</evidence>
<dbReference type="Pfam" id="PF22692">
    <property type="entry name" value="LlgE_F_G_D1"/>
    <property type="match status" value="1"/>
</dbReference>
<evidence type="ECO:0000313" key="9">
    <source>
        <dbReference type="Proteomes" id="UP000219167"/>
    </source>
</evidence>
<keyword evidence="8" id="KW-0282">Flagellum</keyword>
<dbReference type="InterPro" id="IPR001444">
    <property type="entry name" value="Flag_bb_rod_N"/>
</dbReference>
<feature type="domain" description="Flagellar basal-body/hook protein C-terminal" evidence="6">
    <location>
        <begin position="191"/>
        <end position="235"/>
    </location>
</feature>
<comment type="subcellular location">
    <subcellularLocation>
        <location evidence="1 4">Bacterial flagellum basal body</location>
    </subcellularLocation>
</comment>
<evidence type="ECO:0000259" key="7">
    <source>
        <dbReference type="Pfam" id="PF22692"/>
    </source>
</evidence>
<evidence type="ECO:0000259" key="5">
    <source>
        <dbReference type="Pfam" id="PF00460"/>
    </source>
</evidence>
<dbReference type="EMBL" id="OBQD01000015">
    <property type="protein sequence ID" value="SOC45372.1"/>
    <property type="molecule type" value="Genomic_DNA"/>
</dbReference>
<dbReference type="NCBIfam" id="TIGR03506">
    <property type="entry name" value="FlgEFG_subfam"/>
    <property type="match status" value="1"/>
</dbReference>
<dbReference type="Proteomes" id="UP000219167">
    <property type="component" value="Unassembled WGS sequence"/>
</dbReference>
<dbReference type="NCBIfam" id="NF009282">
    <property type="entry name" value="PRK12642.1"/>
    <property type="match status" value="1"/>
</dbReference>
<name>A0A285UU78_9HYPH</name>
<evidence type="ECO:0000256" key="1">
    <source>
        <dbReference type="ARBA" id="ARBA00004117"/>
    </source>
</evidence>
<dbReference type="Pfam" id="PF00460">
    <property type="entry name" value="Flg_bb_rod"/>
    <property type="match status" value="1"/>
</dbReference>
<keyword evidence="8" id="KW-0969">Cilium</keyword>
<gene>
    <name evidence="8" type="ORF">SAMN05892877_11552</name>
</gene>
<keyword evidence="3 4" id="KW-0975">Bacterial flagellum</keyword>
<evidence type="ECO:0000259" key="6">
    <source>
        <dbReference type="Pfam" id="PF06429"/>
    </source>
</evidence>
<dbReference type="InterPro" id="IPR020013">
    <property type="entry name" value="Flagellar_FlgE/F/G"/>
</dbReference>
<dbReference type="GO" id="GO:0030694">
    <property type="term" value="C:bacterial-type flagellum basal body, rod"/>
    <property type="evidence" value="ECO:0007669"/>
    <property type="project" value="UniProtKB-UniRule"/>
</dbReference>